<keyword evidence="3" id="KW-1185">Reference proteome</keyword>
<evidence type="ECO:0000256" key="1">
    <source>
        <dbReference type="SAM" id="SignalP"/>
    </source>
</evidence>
<dbReference type="Pfam" id="PF06226">
    <property type="entry name" value="DUF1007"/>
    <property type="match status" value="1"/>
</dbReference>
<keyword evidence="1" id="KW-0732">Signal</keyword>
<evidence type="ECO:0000313" key="2">
    <source>
        <dbReference type="EMBL" id="SFK33188.1"/>
    </source>
</evidence>
<evidence type="ECO:0000313" key="3">
    <source>
        <dbReference type="Proteomes" id="UP000198755"/>
    </source>
</evidence>
<reference evidence="2 3" key="1">
    <citation type="submission" date="2016-10" db="EMBL/GenBank/DDBJ databases">
        <authorList>
            <person name="de Groot N.N."/>
        </authorList>
    </citation>
    <scope>NUCLEOTIDE SEQUENCE [LARGE SCALE GENOMIC DNA]</scope>
    <source>
        <strain evidence="2 3">NE2</strain>
    </source>
</reference>
<dbReference type="STRING" id="1612308.SAMN05444581_10656"/>
<gene>
    <name evidence="2" type="ORF">SAMN05444581_10656</name>
</gene>
<dbReference type="EMBL" id="FOSN01000006">
    <property type="protein sequence ID" value="SFK33188.1"/>
    <property type="molecule type" value="Genomic_DNA"/>
</dbReference>
<feature type="chain" id="PRO_5011583932" evidence="1">
    <location>
        <begin position="21"/>
        <end position="211"/>
    </location>
</feature>
<name>A0A1I3YMU7_9HYPH</name>
<organism evidence="2 3">
    <name type="scientific">Methylocapsa palsarum</name>
    <dbReference type="NCBI Taxonomy" id="1612308"/>
    <lineage>
        <taxon>Bacteria</taxon>
        <taxon>Pseudomonadati</taxon>
        <taxon>Pseudomonadota</taxon>
        <taxon>Alphaproteobacteria</taxon>
        <taxon>Hyphomicrobiales</taxon>
        <taxon>Beijerinckiaceae</taxon>
        <taxon>Methylocapsa</taxon>
    </lineage>
</organism>
<dbReference type="InterPro" id="IPR010412">
    <property type="entry name" value="DUF1007"/>
</dbReference>
<proteinExistence type="predicted"/>
<sequence length="211" mass="22783">MRLRLSLIAALSLLANAALAHPHVWVSAQEQVVFGPKGEIEAIRHAWVFDEMYSAFVTEGQKKGGQLLSKDDLAPLAKTNVEDLAEFDYFTHAKASNKKIEFGAPIDYSLEERDDKLVVLRFTLPLKTPASAGKAFSLQVYDPTYFVAFELAKQDPVALVGAPKGCSANVLGTKPLAADETKKLSEAFFSGLSPGSDFGVKLASPIIIACP</sequence>
<dbReference type="Proteomes" id="UP000198755">
    <property type="component" value="Unassembled WGS sequence"/>
</dbReference>
<dbReference type="AlphaFoldDB" id="A0A1I3YMU7"/>
<feature type="signal peptide" evidence="1">
    <location>
        <begin position="1"/>
        <end position="20"/>
    </location>
</feature>
<protein>
    <submittedName>
        <fullName evidence="2">ABC-type uncharacterized transport system, substrate-binding protein</fullName>
    </submittedName>
</protein>
<accession>A0A1I3YMU7</accession>